<dbReference type="Pfam" id="PF13561">
    <property type="entry name" value="adh_short_C2"/>
    <property type="match status" value="1"/>
</dbReference>
<keyword evidence="3" id="KW-1185">Reference proteome</keyword>
<dbReference type="AlphaFoldDB" id="A0A931MIK4"/>
<dbReference type="NCBIfam" id="NF009466">
    <property type="entry name" value="PRK12826.1-2"/>
    <property type="match status" value="1"/>
</dbReference>
<dbReference type="EMBL" id="JADWYS010000001">
    <property type="protein sequence ID" value="MBG9390241.1"/>
    <property type="molecule type" value="Genomic_DNA"/>
</dbReference>
<name>A0A931MIK4_9BURK</name>
<dbReference type="InterPro" id="IPR050259">
    <property type="entry name" value="SDR"/>
</dbReference>
<dbReference type="PANTHER" id="PTHR42879">
    <property type="entry name" value="3-OXOACYL-(ACYL-CARRIER-PROTEIN) REDUCTASE"/>
    <property type="match status" value="1"/>
</dbReference>
<dbReference type="InterPro" id="IPR002347">
    <property type="entry name" value="SDR_fam"/>
</dbReference>
<evidence type="ECO:0000313" key="2">
    <source>
        <dbReference type="EMBL" id="MBG9390241.1"/>
    </source>
</evidence>
<dbReference type="InterPro" id="IPR020904">
    <property type="entry name" value="Sc_DH/Rdtase_CS"/>
</dbReference>
<dbReference type="FunFam" id="3.40.50.720:FF:000084">
    <property type="entry name" value="Short-chain dehydrogenase reductase"/>
    <property type="match status" value="1"/>
</dbReference>
<organism evidence="2 3">
    <name type="scientific">Caenimonas aquaedulcis</name>
    <dbReference type="NCBI Taxonomy" id="2793270"/>
    <lineage>
        <taxon>Bacteria</taxon>
        <taxon>Pseudomonadati</taxon>
        <taxon>Pseudomonadota</taxon>
        <taxon>Betaproteobacteria</taxon>
        <taxon>Burkholderiales</taxon>
        <taxon>Comamonadaceae</taxon>
        <taxon>Caenimonas</taxon>
    </lineage>
</organism>
<dbReference type="PROSITE" id="PS00061">
    <property type="entry name" value="ADH_SHORT"/>
    <property type="match status" value="1"/>
</dbReference>
<dbReference type="PRINTS" id="PR00080">
    <property type="entry name" value="SDRFAMILY"/>
</dbReference>
<dbReference type="InterPro" id="IPR036291">
    <property type="entry name" value="NAD(P)-bd_dom_sf"/>
</dbReference>
<dbReference type="Gene3D" id="3.40.50.720">
    <property type="entry name" value="NAD(P)-binding Rossmann-like Domain"/>
    <property type="match status" value="1"/>
</dbReference>
<dbReference type="SUPFAM" id="SSF51735">
    <property type="entry name" value="NAD(P)-binding Rossmann-fold domains"/>
    <property type="match status" value="1"/>
</dbReference>
<gene>
    <name evidence="2" type="primary">fabG</name>
    <name evidence="2" type="ORF">I5803_19580</name>
</gene>
<dbReference type="Proteomes" id="UP000651050">
    <property type="component" value="Unassembled WGS sequence"/>
</dbReference>
<proteinExistence type="inferred from homology"/>
<evidence type="ECO:0000313" key="3">
    <source>
        <dbReference type="Proteomes" id="UP000651050"/>
    </source>
</evidence>
<comment type="similarity">
    <text evidence="1">Belongs to the short-chain dehydrogenases/reductases (SDR) family.</text>
</comment>
<comment type="caution">
    <text evidence="2">The sequence shown here is derived from an EMBL/GenBank/DDBJ whole genome shotgun (WGS) entry which is preliminary data.</text>
</comment>
<accession>A0A931MIK4</accession>
<dbReference type="PRINTS" id="PR00081">
    <property type="entry name" value="GDHRDH"/>
</dbReference>
<reference evidence="2" key="1">
    <citation type="submission" date="2020-11" db="EMBL/GenBank/DDBJ databases">
        <title>Bacterial whole genome sequence for Caenimonas sp. DR4.4.</title>
        <authorList>
            <person name="Le V."/>
            <person name="Ko S.-R."/>
            <person name="Ahn C.-Y."/>
            <person name="Oh H.-M."/>
        </authorList>
    </citation>
    <scope>NUCLEOTIDE SEQUENCE</scope>
    <source>
        <strain evidence="2">DR4.4</strain>
    </source>
</reference>
<dbReference type="PANTHER" id="PTHR42879:SF2">
    <property type="entry name" value="3-OXOACYL-[ACYL-CARRIER-PROTEIN] REDUCTASE FABG"/>
    <property type="match status" value="1"/>
</dbReference>
<evidence type="ECO:0000256" key="1">
    <source>
        <dbReference type="ARBA" id="ARBA00006484"/>
    </source>
</evidence>
<sequence>MLKDKVALVTGAGSGIGRAIAIAYAGYGAQVIVSDTHEDNAARTLQWIRDTGGQGSMVVADVAVAAQAARMVEHAVATYGRLDIACNNAGVGGEMAPLAQYTDAQWQAVIGVNLTGVFNCMRAQIAQMLRNGGGAIVNIASILGQVGFAQACAYTAAKHGVVGLTKVAALEYAQHDIRVNSVGPAFIHTPMIERLEEDGAARAALEAMHPMGRLGLPQEVAELVAWLSSPLASFVTGAYYPVDGGYLAR</sequence>
<protein>
    <submittedName>
        <fullName evidence="2">3-oxoacyl-ACP reductase FabG</fullName>
    </submittedName>
</protein>
<dbReference type="NCBIfam" id="NF005559">
    <property type="entry name" value="PRK07231.1"/>
    <property type="match status" value="1"/>
</dbReference>
<dbReference type="GO" id="GO:0032787">
    <property type="term" value="P:monocarboxylic acid metabolic process"/>
    <property type="evidence" value="ECO:0007669"/>
    <property type="project" value="UniProtKB-ARBA"/>
</dbReference>